<evidence type="ECO:0000313" key="1">
    <source>
        <dbReference type="EMBL" id="GJT90954.1"/>
    </source>
</evidence>
<comment type="caution">
    <text evidence="1">The sequence shown here is derived from an EMBL/GenBank/DDBJ whole genome shotgun (WGS) entry which is preliminary data.</text>
</comment>
<name>A0ABQ5HT23_9ASTR</name>
<keyword evidence="2" id="KW-1185">Reference proteome</keyword>
<evidence type="ECO:0000313" key="2">
    <source>
        <dbReference type="Proteomes" id="UP001151760"/>
    </source>
</evidence>
<reference evidence="1" key="2">
    <citation type="submission" date="2022-01" db="EMBL/GenBank/DDBJ databases">
        <authorList>
            <person name="Yamashiro T."/>
            <person name="Shiraishi A."/>
            <person name="Satake H."/>
            <person name="Nakayama K."/>
        </authorList>
    </citation>
    <scope>NUCLEOTIDE SEQUENCE</scope>
</reference>
<dbReference type="Proteomes" id="UP001151760">
    <property type="component" value="Unassembled WGS sequence"/>
</dbReference>
<accession>A0ABQ5HT23</accession>
<sequence length="149" mass="17073">MELSCYRVPASFDQKHTRSSMKVPASLSGPLYKSFEHCTLETDGESVLREACPTRCLVVCLKRFLILLMAEFPLSWGKATDAPIGLQDSEVDWKHVNACRKIFIRNETRLHNMKCYATKSLLVYNIILAKEVRKIVEEDNNLGYMVNDK</sequence>
<protein>
    <submittedName>
        <fullName evidence="1">Uncharacterized protein</fullName>
    </submittedName>
</protein>
<reference evidence="1" key="1">
    <citation type="journal article" date="2022" name="Int. J. Mol. Sci.">
        <title>Draft Genome of Tanacetum Coccineum: Genomic Comparison of Closely Related Tanacetum-Family Plants.</title>
        <authorList>
            <person name="Yamashiro T."/>
            <person name="Shiraishi A."/>
            <person name="Nakayama K."/>
            <person name="Satake H."/>
        </authorList>
    </citation>
    <scope>NUCLEOTIDE SEQUENCE</scope>
</reference>
<proteinExistence type="predicted"/>
<gene>
    <name evidence="1" type="ORF">Tco_1079799</name>
</gene>
<dbReference type="EMBL" id="BQNB010019973">
    <property type="protein sequence ID" value="GJT90954.1"/>
    <property type="molecule type" value="Genomic_DNA"/>
</dbReference>
<organism evidence="1 2">
    <name type="scientific">Tanacetum coccineum</name>
    <dbReference type="NCBI Taxonomy" id="301880"/>
    <lineage>
        <taxon>Eukaryota</taxon>
        <taxon>Viridiplantae</taxon>
        <taxon>Streptophyta</taxon>
        <taxon>Embryophyta</taxon>
        <taxon>Tracheophyta</taxon>
        <taxon>Spermatophyta</taxon>
        <taxon>Magnoliopsida</taxon>
        <taxon>eudicotyledons</taxon>
        <taxon>Gunneridae</taxon>
        <taxon>Pentapetalae</taxon>
        <taxon>asterids</taxon>
        <taxon>campanulids</taxon>
        <taxon>Asterales</taxon>
        <taxon>Asteraceae</taxon>
        <taxon>Asteroideae</taxon>
        <taxon>Anthemideae</taxon>
        <taxon>Anthemidinae</taxon>
        <taxon>Tanacetum</taxon>
    </lineage>
</organism>